<dbReference type="Proteomes" id="UP000014160">
    <property type="component" value="Unassembled WGS sequence"/>
</dbReference>
<dbReference type="GO" id="GO:0005829">
    <property type="term" value="C:cytosol"/>
    <property type="evidence" value="ECO:0007669"/>
    <property type="project" value="TreeGrafter"/>
</dbReference>
<proteinExistence type="predicted"/>
<reference evidence="3 5" key="2">
    <citation type="submission" date="2013-03" db="EMBL/GenBank/DDBJ databases">
        <title>The Genome Sequence of Enterococcus gilvus ATCC BAA-350 (PacBio/Illumina hybrid assembly).</title>
        <authorList>
            <consortium name="The Broad Institute Genomics Platform"/>
            <consortium name="The Broad Institute Genome Sequencing Center for Infectious Disease"/>
            <person name="Earl A."/>
            <person name="Russ C."/>
            <person name="Gilmore M."/>
            <person name="Surin D."/>
            <person name="Walker B."/>
            <person name="Young S."/>
            <person name="Zeng Q."/>
            <person name="Gargeya S."/>
            <person name="Fitzgerald M."/>
            <person name="Haas B."/>
            <person name="Abouelleil A."/>
            <person name="Allen A.W."/>
            <person name="Alvarado L."/>
            <person name="Arachchi H.M."/>
            <person name="Berlin A.M."/>
            <person name="Chapman S.B."/>
            <person name="Gainer-Dewar J."/>
            <person name="Goldberg J."/>
            <person name="Griggs A."/>
            <person name="Gujja S."/>
            <person name="Hansen M."/>
            <person name="Howarth C."/>
            <person name="Imamovic A."/>
            <person name="Ireland A."/>
            <person name="Larimer J."/>
            <person name="McCowan C."/>
            <person name="Murphy C."/>
            <person name="Pearson M."/>
            <person name="Poon T.W."/>
            <person name="Priest M."/>
            <person name="Roberts A."/>
            <person name="Saif S."/>
            <person name="Shea T."/>
            <person name="Sisk P."/>
            <person name="Sykes S."/>
            <person name="Wortman J."/>
            <person name="Nusbaum C."/>
            <person name="Birren B."/>
        </authorList>
    </citation>
    <scope>NUCLEOTIDE SEQUENCE [LARGE SCALE GENOMIC DNA]</scope>
    <source>
        <strain evidence="3 5">ATCC BAA-350</strain>
    </source>
</reference>
<evidence type="ECO:0000313" key="4">
    <source>
        <dbReference type="Proteomes" id="UP000013750"/>
    </source>
</evidence>
<evidence type="ECO:0000313" key="3">
    <source>
        <dbReference type="EMBL" id="EOW81500.1"/>
    </source>
</evidence>
<dbReference type="InterPro" id="IPR014001">
    <property type="entry name" value="Helicase_ATP-bd"/>
</dbReference>
<name>R2XKM1_9ENTE</name>
<dbReference type="PANTHER" id="PTHR47396">
    <property type="entry name" value="TYPE I RESTRICTION ENZYME ECOKI R PROTEIN"/>
    <property type="match status" value="1"/>
</dbReference>
<dbReference type="eggNOG" id="COG1061">
    <property type="taxonomic scope" value="Bacteria"/>
</dbReference>
<gene>
    <name evidence="3" type="ORF">I592_00795</name>
    <name evidence="2" type="ORF">UKC_03165</name>
</gene>
<accession>R2XKM1</accession>
<dbReference type="AlphaFoldDB" id="R2XKM1"/>
<dbReference type="Proteomes" id="UP000013750">
    <property type="component" value="Unassembled WGS sequence"/>
</dbReference>
<organism evidence="2 4">
    <name type="scientific">Enterococcus gilvus ATCC BAA-350</name>
    <dbReference type="NCBI Taxonomy" id="1158614"/>
    <lineage>
        <taxon>Bacteria</taxon>
        <taxon>Bacillati</taxon>
        <taxon>Bacillota</taxon>
        <taxon>Bacilli</taxon>
        <taxon>Lactobacillales</taxon>
        <taxon>Enterococcaceae</taxon>
        <taxon>Enterococcus</taxon>
    </lineage>
</organism>
<dbReference type="PATRIC" id="fig|1158614.3.peg.3156"/>
<feature type="domain" description="Helicase ATP-binding" evidence="1">
    <location>
        <begin position="17"/>
        <end position="167"/>
    </location>
</feature>
<dbReference type="HOGENOM" id="CLU_012831_0_0_9"/>
<dbReference type="InterPro" id="IPR050742">
    <property type="entry name" value="Helicase_Restrict-Modif_Enz"/>
</dbReference>
<evidence type="ECO:0000259" key="1">
    <source>
        <dbReference type="PROSITE" id="PS51192"/>
    </source>
</evidence>
<dbReference type="Pfam" id="PF04851">
    <property type="entry name" value="ResIII"/>
    <property type="match status" value="1"/>
</dbReference>
<evidence type="ECO:0000313" key="5">
    <source>
        <dbReference type="Proteomes" id="UP000014160"/>
    </source>
</evidence>
<protein>
    <recommendedName>
        <fullName evidence="1">Helicase ATP-binding domain-containing protein</fullName>
    </recommendedName>
</protein>
<dbReference type="RefSeq" id="WP_010781523.1">
    <property type="nucleotide sequence ID" value="NZ_ASWH01000001.1"/>
</dbReference>
<dbReference type="PROSITE" id="PS51192">
    <property type="entry name" value="HELICASE_ATP_BIND_1"/>
    <property type="match status" value="1"/>
</dbReference>
<dbReference type="GO" id="GO:0016787">
    <property type="term" value="F:hydrolase activity"/>
    <property type="evidence" value="ECO:0007669"/>
    <property type="project" value="InterPro"/>
</dbReference>
<evidence type="ECO:0000313" key="2">
    <source>
        <dbReference type="EMBL" id="EOI55123.1"/>
    </source>
</evidence>
<dbReference type="SUPFAM" id="SSF52540">
    <property type="entry name" value="P-loop containing nucleoside triphosphate hydrolases"/>
    <property type="match status" value="1"/>
</dbReference>
<dbReference type="Gene3D" id="3.40.50.300">
    <property type="entry name" value="P-loop containing nucleotide triphosphate hydrolases"/>
    <property type="match status" value="2"/>
</dbReference>
<comment type="caution">
    <text evidence="2">The sequence shown here is derived from an EMBL/GenBank/DDBJ whole genome shotgun (WGS) entry which is preliminary data.</text>
</comment>
<dbReference type="OrthoDB" id="9758243at2"/>
<dbReference type="GO" id="GO:0005524">
    <property type="term" value="F:ATP binding"/>
    <property type="evidence" value="ECO:0007669"/>
    <property type="project" value="InterPro"/>
</dbReference>
<dbReference type="GO" id="GO:0003677">
    <property type="term" value="F:DNA binding"/>
    <property type="evidence" value="ECO:0007669"/>
    <property type="project" value="InterPro"/>
</dbReference>
<dbReference type="EMBL" id="AJDQ01000009">
    <property type="protein sequence ID" value="EOI55123.1"/>
    <property type="molecule type" value="Genomic_DNA"/>
</dbReference>
<dbReference type="SMART" id="SM00487">
    <property type="entry name" value="DEXDc"/>
    <property type="match status" value="1"/>
</dbReference>
<reference evidence="2 4" key="1">
    <citation type="submission" date="2013-02" db="EMBL/GenBank/DDBJ databases">
        <title>The Genome Sequence of Enterococcus gilvus ATCC BAA-350.</title>
        <authorList>
            <consortium name="The Broad Institute Genome Sequencing Platform"/>
            <consortium name="The Broad Institute Genome Sequencing Center for Infectious Disease"/>
            <person name="Earl A.M."/>
            <person name="Gilmore M.S."/>
            <person name="Lebreton F."/>
            <person name="Walker B."/>
            <person name="Young S.K."/>
            <person name="Zeng Q."/>
            <person name="Gargeya S."/>
            <person name="Fitzgerald M."/>
            <person name="Haas B."/>
            <person name="Abouelleil A."/>
            <person name="Alvarado L."/>
            <person name="Arachchi H.M."/>
            <person name="Berlin A.M."/>
            <person name="Chapman S.B."/>
            <person name="Dewar J."/>
            <person name="Goldberg J."/>
            <person name="Griggs A."/>
            <person name="Gujja S."/>
            <person name="Hansen M."/>
            <person name="Howarth C."/>
            <person name="Imamovic A."/>
            <person name="Larimer J."/>
            <person name="McCowan C."/>
            <person name="Murphy C."/>
            <person name="Neiman D."/>
            <person name="Pearson M."/>
            <person name="Priest M."/>
            <person name="Roberts A."/>
            <person name="Saif S."/>
            <person name="Shea T."/>
            <person name="Sisk P."/>
            <person name="Sykes S."/>
            <person name="Wortman J."/>
            <person name="Nusbaum C."/>
            <person name="Birren B."/>
        </authorList>
    </citation>
    <scope>NUCLEOTIDE SEQUENCE [LARGE SCALE GENOMIC DNA]</scope>
    <source>
        <strain evidence="2 4">ATCC BAA-350</strain>
    </source>
</reference>
<dbReference type="EMBL" id="ASWH01000001">
    <property type="protein sequence ID" value="EOW81500.1"/>
    <property type="molecule type" value="Genomic_DNA"/>
</dbReference>
<sequence>MSTIKLRAYQQRVMDQLTHYLDNDSIHIVAPPGSGKTILGMALVEKIQRKTLILVPSLLLKKQWIEVIQKDFPQWEFSEDLFSSKRITVTTYQDVYSKRKELQDYFSQQEIGFLVMDESHHLKKSWSDLLLNLKEEAEGLQTLALTATPPFDANQKEWRTYIRLTGAIDEEISVSELINEEVLTPYQDYVYLAPVTKELQAQYDEFLEKQNQIVEVLCSQQEVTDFLLIQEFIQHPLTQTEFIYENFESYLSCLFYLNEQNYQFSEDHWRVLGTKRNKFTIPQQTRKSLVDLYQYLYQAAPELKVFQYLAKRGWLYDEKLQLFPDFEKKNHSTIVLMKEAIEHIVVKEESYLGTELRCVLLFDYIKQEVLAGKEAYLEYGVAPAFLSLKGLIRPETSLAAVCGEFLIINEKLYQAYFSAYKEYQREKVLGDYRYLAMTDKNRSDLLALATQLLNTGEIHLLIGTVSLLGEGWNCPAVNTIIMGNAAGSYVQTQQIRGRGLRRFGEEKFTNIWHIGAIYPNSPFTEQPHFSSVLKRLTYIEGLSSMEDSPMITTGIERFELPDVPDSQAITGYTQNNLYRAKERQKQFLLWKTALKQGSRLAMPLFVRSQPKEVDRQSEALSLNVKRTETLTLFQAFFRGILPSYFKERKRRRSWENSCQMREKLIRALYRLLFDEGILSEKTPLIVDWNEASFSCEIVASYHQEKLFNVLADELLGEIDTPRYLLKIKKEYFGIPSRYSKNKKAAYTFLSAVKKQGLSAEIFYTKNISGRKQLIRARLNTLQASDTLAIIERKIWR</sequence>
<dbReference type="PANTHER" id="PTHR47396:SF1">
    <property type="entry name" value="ATP-DEPENDENT HELICASE IRC3-RELATED"/>
    <property type="match status" value="1"/>
</dbReference>
<dbReference type="InterPro" id="IPR027417">
    <property type="entry name" value="P-loop_NTPase"/>
</dbReference>
<keyword evidence="5" id="KW-1185">Reference proteome</keyword>
<dbReference type="InterPro" id="IPR006935">
    <property type="entry name" value="Helicase/UvrB_N"/>
</dbReference>